<accession>A0A934X2I0</accession>
<dbReference type="EMBL" id="JADIXZ010000001">
    <property type="protein sequence ID" value="MBK6299532.1"/>
    <property type="molecule type" value="Genomic_DNA"/>
</dbReference>
<dbReference type="InterPro" id="IPR027417">
    <property type="entry name" value="P-loop_NTPase"/>
</dbReference>
<evidence type="ECO:0000313" key="2">
    <source>
        <dbReference type="Proteomes" id="UP000718281"/>
    </source>
</evidence>
<gene>
    <name evidence="1" type="ORF">IPF40_00280</name>
</gene>
<sequence length="260" mass="26736">MALYAVCSAKGSPGVTTLVAAMALGWDRPVVMADLDAGGGDLALRYRDERGRPLDQDLGLVSLAALSRRSTTTTPIGPHLQVPLGGPPILVGVARPEQVGALGPAWGPLAQSLAAYEGDVLADCGRVTAGAAVTPVLAAADALLFVVRPTMEELYHLRERLGGLAEQLGSRDIHGRRIAVAVVGSDRNRTGASDVQRLLDASGSGATVVGVFVEDAKGALRLRYDLAGVPARSVVLRSAGVVGARVRELAAHDLTAAMGV</sequence>
<name>A0A934X2I0_9MICO</name>
<reference evidence="1 2" key="1">
    <citation type="submission" date="2020-10" db="EMBL/GenBank/DDBJ databases">
        <title>Connecting structure to function with the recovery of over 1000 high-quality activated sludge metagenome-assembled genomes encoding full-length rRNA genes using long-read sequencing.</title>
        <authorList>
            <person name="Singleton C.M."/>
            <person name="Petriglieri F."/>
            <person name="Kristensen J.M."/>
            <person name="Kirkegaard R.H."/>
            <person name="Michaelsen T.Y."/>
            <person name="Andersen M.H."/>
            <person name="Karst S.M."/>
            <person name="Dueholm M.S."/>
            <person name="Nielsen P.H."/>
            <person name="Albertsen M."/>
        </authorList>
    </citation>
    <scope>NUCLEOTIDE SEQUENCE [LARGE SCALE GENOMIC DNA]</scope>
    <source>
        <strain evidence="1">AalE_18-Q3-R2-46_BAT3C.188</strain>
    </source>
</reference>
<proteinExistence type="predicted"/>
<comment type="caution">
    <text evidence="1">The sequence shown here is derived from an EMBL/GenBank/DDBJ whole genome shotgun (WGS) entry which is preliminary data.</text>
</comment>
<protein>
    <recommendedName>
        <fullName evidence="3">CobQ/CobB/MinD/ParA nucleotide binding domain-containing protein</fullName>
    </recommendedName>
</protein>
<dbReference type="Proteomes" id="UP000718281">
    <property type="component" value="Unassembled WGS sequence"/>
</dbReference>
<organism evidence="1 2">
    <name type="scientific">Candidatus Phosphoribacter hodrii</name>
    <dbReference type="NCBI Taxonomy" id="2953743"/>
    <lineage>
        <taxon>Bacteria</taxon>
        <taxon>Bacillati</taxon>
        <taxon>Actinomycetota</taxon>
        <taxon>Actinomycetes</taxon>
        <taxon>Micrococcales</taxon>
        <taxon>Dermatophilaceae</taxon>
        <taxon>Candidatus Phosphoribacter</taxon>
    </lineage>
</organism>
<dbReference type="SUPFAM" id="SSF52540">
    <property type="entry name" value="P-loop containing nucleoside triphosphate hydrolases"/>
    <property type="match status" value="1"/>
</dbReference>
<dbReference type="AlphaFoldDB" id="A0A934X2I0"/>
<evidence type="ECO:0008006" key="3">
    <source>
        <dbReference type="Google" id="ProtNLM"/>
    </source>
</evidence>
<dbReference type="Gene3D" id="3.40.50.300">
    <property type="entry name" value="P-loop containing nucleotide triphosphate hydrolases"/>
    <property type="match status" value="1"/>
</dbReference>
<evidence type="ECO:0000313" key="1">
    <source>
        <dbReference type="EMBL" id="MBK6299532.1"/>
    </source>
</evidence>